<dbReference type="InterPro" id="IPR051533">
    <property type="entry name" value="WaaL-like"/>
</dbReference>
<feature type="transmembrane region" description="Helical" evidence="5">
    <location>
        <begin position="329"/>
        <end position="354"/>
    </location>
</feature>
<comment type="subcellular location">
    <subcellularLocation>
        <location evidence="1">Membrane</location>
        <topology evidence="1">Multi-pass membrane protein</topology>
    </subcellularLocation>
</comment>
<protein>
    <recommendedName>
        <fullName evidence="6">O-antigen ligase-related domain-containing protein</fullName>
    </recommendedName>
</protein>
<dbReference type="Proteomes" id="UP001501470">
    <property type="component" value="Unassembled WGS sequence"/>
</dbReference>
<proteinExistence type="predicted"/>
<keyword evidence="8" id="KW-1185">Reference proteome</keyword>
<feature type="transmembrane region" description="Helical" evidence="5">
    <location>
        <begin position="366"/>
        <end position="389"/>
    </location>
</feature>
<comment type="caution">
    <text evidence="7">The sequence shown here is derived from an EMBL/GenBank/DDBJ whole genome shotgun (WGS) entry which is preliminary data.</text>
</comment>
<evidence type="ECO:0000259" key="6">
    <source>
        <dbReference type="Pfam" id="PF04932"/>
    </source>
</evidence>
<name>A0ABN2D9D2_9ACTN</name>
<evidence type="ECO:0000256" key="5">
    <source>
        <dbReference type="SAM" id="Phobius"/>
    </source>
</evidence>
<keyword evidence="2 5" id="KW-0812">Transmembrane</keyword>
<dbReference type="EMBL" id="BAAAQD010000047">
    <property type="protein sequence ID" value="GAA1571751.1"/>
    <property type="molecule type" value="Genomic_DNA"/>
</dbReference>
<dbReference type="PANTHER" id="PTHR37422:SF13">
    <property type="entry name" value="LIPOPOLYSACCHARIDE BIOSYNTHESIS PROTEIN PA4999-RELATED"/>
    <property type="match status" value="1"/>
</dbReference>
<organism evidence="7 8">
    <name type="scientific">Dactylosporangium maewongense</name>
    <dbReference type="NCBI Taxonomy" id="634393"/>
    <lineage>
        <taxon>Bacteria</taxon>
        <taxon>Bacillati</taxon>
        <taxon>Actinomycetota</taxon>
        <taxon>Actinomycetes</taxon>
        <taxon>Micromonosporales</taxon>
        <taxon>Micromonosporaceae</taxon>
        <taxon>Dactylosporangium</taxon>
    </lineage>
</organism>
<accession>A0ABN2D9D2</accession>
<dbReference type="PANTHER" id="PTHR37422">
    <property type="entry name" value="TEICHURONIC ACID BIOSYNTHESIS PROTEIN TUAE"/>
    <property type="match status" value="1"/>
</dbReference>
<keyword evidence="4 5" id="KW-0472">Membrane</keyword>
<feature type="transmembrane region" description="Helical" evidence="5">
    <location>
        <begin position="164"/>
        <end position="186"/>
    </location>
</feature>
<dbReference type="InterPro" id="IPR007016">
    <property type="entry name" value="O-antigen_ligase-rel_domated"/>
</dbReference>
<evidence type="ECO:0000313" key="8">
    <source>
        <dbReference type="Proteomes" id="UP001501470"/>
    </source>
</evidence>
<keyword evidence="3 5" id="KW-1133">Transmembrane helix</keyword>
<evidence type="ECO:0000256" key="2">
    <source>
        <dbReference type="ARBA" id="ARBA00022692"/>
    </source>
</evidence>
<evidence type="ECO:0000256" key="3">
    <source>
        <dbReference type="ARBA" id="ARBA00022989"/>
    </source>
</evidence>
<evidence type="ECO:0000313" key="7">
    <source>
        <dbReference type="EMBL" id="GAA1571751.1"/>
    </source>
</evidence>
<dbReference type="Pfam" id="PF04932">
    <property type="entry name" value="Wzy_C"/>
    <property type="match status" value="1"/>
</dbReference>
<reference evidence="7 8" key="1">
    <citation type="journal article" date="2019" name="Int. J. Syst. Evol. Microbiol.">
        <title>The Global Catalogue of Microorganisms (GCM) 10K type strain sequencing project: providing services to taxonomists for standard genome sequencing and annotation.</title>
        <authorList>
            <consortium name="The Broad Institute Genomics Platform"/>
            <consortium name="The Broad Institute Genome Sequencing Center for Infectious Disease"/>
            <person name="Wu L."/>
            <person name="Ma J."/>
        </authorList>
    </citation>
    <scope>NUCLEOTIDE SEQUENCE [LARGE SCALE GENOMIC DNA]</scope>
    <source>
        <strain evidence="7 8">JCM 15933</strain>
    </source>
</reference>
<gene>
    <name evidence="7" type="ORF">GCM10009827_112140</name>
</gene>
<sequence length="410" mass="41729">MAAGALVAYIALRQPLLALGLGLALAVAVAAMRPGMIVPSLVPLSTATTAYPLAHIGVYVGAAILIVTVVRRAFAARDARVRLGWPPVCLTLLAAALVVSARGDGPPGRDSDLSGLLIGLMLAAVIGFLPPRPLTVARVVTVTGAVAAVLATVDGVYVSGRMSGAGLLANYFGALLAICVATGVGLARAERRVAWLIPVACCLAAIVQTHSRGAVVATAVGIVVALLAGRPARWQIAGAALAGVAGLATVRVANPLADAVVGSRSATQLTINSEVRLQAARLAVDIAQDHPLLGIGYATFPRIAAADPRLGIYMNTHNDFLRLAAESGAAALVLFLAVLATALCWRAGAGFLPLRAAVAAGAANLFFANTLSNLTASGLFWVCLGVLLAGRGSDRRADIEETTTDARLHH</sequence>
<feature type="transmembrane region" description="Helical" evidence="5">
    <location>
        <begin position="136"/>
        <end position="158"/>
    </location>
</feature>
<feature type="transmembrane region" description="Helical" evidence="5">
    <location>
        <begin position="50"/>
        <end position="71"/>
    </location>
</feature>
<evidence type="ECO:0000256" key="1">
    <source>
        <dbReference type="ARBA" id="ARBA00004141"/>
    </source>
</evidence>
<evidence type="ECO:0000256" key="4">
    <source>
        <dbReference type="ARBA" id="ARBA00023136"/>
    </source>
</evidence>
<feature type="transmembrane region" description="Helical" evidence="5">
    <location>
        <begin position="83"/>
        <end position="101"/>
    </location>
</feature>
<feature type="transmembrane region" description="Helical" evidence="5">
    <location>
        <begin position="113"/>
        <end position="129"/>
    </location>
</feature>
<feature type="domain" description="O-antigen ligase-related" evidence="6">
    <location>
        <begin position="199"/>
        <end position="336"/>
    </location>
</feature>